<feature type="transmembrane region" description="Helical" evidence="7">
    <location>
        <begin position="20"/>
        <end position="44"/>
    </location>
</feature>
<evidence type="ECO:0000256" key="5">
    <source>
        <dbReference type="ARBA" id="ARBA00022989"/>
    </source>
</evidence>
<evidence type="ECO:0000256" key="7">
    <source>
        <dbReference type="SAM" id="Phobius"/>
    </source>
</evidence>
<evidence type="ECO:0000256" key="1">
    <source>
        <dbReference type="ARBA" id="ARBA00004429"/>
    </source>
</evidence>
<dbReference type="Pfam" id="PF06808">
    <property type="entry name" value="DctM"/>
    <property type="match status" value="1"/>
</dbReference>
<comment type="caution">
    <text evidence="9">The sequence shown here is derived from an EMBL/GenBank/DDBJ whole genome shotgun (WGS) entry which is preliminary data.</text>
</comment>
<sequence length="87" mass="9428">PVFGPALVELGLHPVHLGMVMILNLTIGLITPPFGVCLYAASSISGCSVEDIAKEAFPYIMLDIGVLFLITYFPGIVMFFPKLFRLA</sequence>
<keyword evidence="2" id="KW-1003">Cell membrane</keyword>
<dbReference type="PANTHER" id="PTHR33362">
    <property type="entry name" value="SIALIC ACID TRAP TRANSPORTER PERMEASE PROTEIN SIAT-RELATED"/>
    <property type="match status" value="1"/>
</dbReference>
<dbReference type="InterPro" id="IPR004681">
    <property type="entry name" value="TRAP_DctM"/>
</dbReference>
<feature type="transmembrane region" description="Helical" evidence="7">
    <location>
        <begin position="56"/>
        <end position="80"/>
    </location>
</feature>
<name>A0A0F9CTG3_9ZZZZ</name>
<reference evidence="9" key="1">
    <citation type="journal article" date="2015" name="Nature">
        <title>Complex archaea that bridge the gap between prokaryotes and eukaryotes.</title>
        <authorList>
            <person name="Spang A."/>
            <person name="Saw J.H."/>
            <person name="Jorgensen S.L."/>
            <person name="Zaremba-Niedzwiedzka K."/>
            <person name="Martijn J."/>
            <person name="Lind A.E."/>
            <person name="van Eijk R."/>
            <person name="Schleper C."/>
            <person name="Guy L."/>
            <person name="Ettema T.J."/>
        </authorList>
    </citation>
    <scope>NUCLEOTIDE SEQUENCE</scope>
</reference>
<keyword evidence="6 7" id="KW-0472">Membrane</keyword>
<dbReference type="PANTHER" id="PTHR33362:SF2">
    <property type="entry name" value="TRAP TRANSPORTER LARGE PERMEASE PROTEIN"/>
    <property type="match status" value="1"/>
</dbReference>
<evidence type="ECO:0000313" key="9">
    <source>
        <dbReference type="EMBL" id="KKL44706.1"/>
    </source>
</evidence>
<dbReference type="GO" id="GO:0022857">
    <property type="term" value="F:transmembrane transporter activity"/>
    <property type="evidence" value="ECO:0007669"/>
    <property type="project" value="TreeGrafter"/>
</dbReference>
<dbReference type="AlphaFoldDB" id="A0A0F9CTG3"/>
<dbReference type="EMBL" id="LAZR01034662">
    <property type="protein sequence ID" value="KKL44706.1"/>
    <property type="molecule type" value="Genomic_DNA"/>
</dbReference>
<keyword evidence="4 7" id="KW-0812">Transmembrane</keyword>
<keyword evidence="5 7" id="KW-1133">Transmembrane helix</keyword>
<feature type="non-terminal residue" evidence="9">
    <location>
        <position position="1"/>
    </location>
</feature>
<protein>
    <recommendedName>
        <fullName evidence="8">TRAP C4-dicarboxylate transport system permease DctM subunit domain-containing protein</fullName>
    </recommendedName>
</protein>
<evidence type="ECO:0000256" key="4">
    <source>
        <dbReference type="ARBA" id="ARBA00022692"/>
    </source>
</evidence>
<evidence type="ECO:0000256" key="3">
    <source>
        <dbReference type="ARBA" id="ARBA00022519"/>
    </source>
</evidence>
<dbReference type="InterPro" id="IPR010656">
    <property type="entry name" value="DctM"/>
</dbReference>
<keyword evidence="3" id="KW-0997">Cell inner membrane</keyword>
<comment type="subcellular location">
    <subcellularLocation>
        <location evidence="1">Cell inner membrane</location>
        <topology evidence="1">Multi-pass membrane protein</topology>
    </subcellularLocation>
</comment>
<feature type="domain" description="TRAP C4-dicarboxylate transport system permease DctM subunit" evidence="8">
    <location>
        <begin position="1"/>
        <end position="76"/>
    </location>
</feature>
<proteinExistence type="predicted"/>
<gene>
    <name evidence="9" type="ORF">LCGC14_2363020</name>
</gene>
<organism evidence="9">
    <name type="scientific">marine sediment metagenome</name>
    <dbReference type="NCBI Taxonomy" id="412755"/>
    <lineage>
        <taxon>unclassified sequences</taxon>
        <taxon>metagenomes</taxon>
        <taxon>ecological metagenomes</taxon>
    </lineage>
</organism>
<evidence type="ECO:0000256" key="6">
    <source>
        <dbReference type="ARBA" id="ARBA00023136"/>
    </source>
</evidence>
<evidence type="ECO:0000259" key="8">
    <source>
        <dbReference type="Pfam" id="PF06808"/>
    </source>
</evidence>
<evidence type="ECO:0000256" key="2">
    <source>
        <dbReference type="ARBA" id="ARBA00022475"/>
    </source>
</evidence>
<accession>A0A0F9CTG3</accession>
<dbReference type="GO" id="GO:0005886">
    <property type="term" value="C:plasma membrane"/>
    <property type="evidence" value="ECO:0007669"/>
    <property type="project" value="UniProtKB-SubCell"/>
</dbReference>